<dbReference type="EMBL" id="EQ974179">
    <property type="protein sequence ID" value="EEF32240.1"/>
    <property type="molecule type" value="Genomic_DNA"/>
</dbReference>
<accession>B9SVX9</accession>
<sequence>MDGDGTLVNGGALKNRAVDMGGVDNGGGIIDRVGVIDVDMDGAMESLGIANELLVGWRSPT</sequence>
<evidence type="ECO:0000313" key="2">
    <source>
        <dbReference type="Proteomes" id="UP000008311"/>
    </source>
</evidence>
<dbReference type="Proteomes" id="UP000008311">
    <property type="component" value="Unassembled WGS sequence"/>
</dbReference>
<keyword evidence="2" id="KW-1185">Reference proteome</keyword>
<organism evidence="1 2">
    <name type="scientific">Ricinus communis</name>
    <name type="common">Castor bean</name>
    <dbReference type="NCBI Taxonomy" id="3988"/>
    <lineage>
        <taxon>Eukaryota</taxon>
        <taxon>Viridiplantae</taxon>
        <taxon>Streptophyta</taxon>
        <taxon>Embryophyta</taxon>
        <taxon>Tracheophyta</taxon>
        <taxon>Spermatophyta</taxon>
        <taxon>Magnoliopsida</taxon>
        <taxon>eudicotyledons</taxon>
        <taxon>Gunneridae</taxon>
        <taxon>Pentapetalae</taxon>
        <taxon>rosids</taxon>
        <taxon>fabids</taxon>
        <taxon>Malpighiales</taxon>
        <taxon>Euphorbiaceae</taxon>
        <taxon>Acalyphoideae</taxon>
        <taxon>Acalypheae</taxon>
        <taxon>Ricinus</taxon>
    </lineage>
</organism>
<evidence type="ECO:0000313" key="1">
    <source>
        <dbReference type="EMBL" id="EEF32240.1"/>
    </source>
</evidence>
<name>B9SVX9_RICCO</name>
<proteinExistence type="predicted"/>
<dbReference type="AlphaFoldDB" id="B9SVX9"/>
<gene>
    <name evidence="1" type="ORF">RCOM_0981190</name>
</gene>
<protein>
    <submittedName>
        <fullName evidence="1">Uncharacterized protein</fullName>
    </submittedName>
</protein>
<reference evidence="2" key="1">
    <citation type="journal article" date="2010" name="Nat. Biotechnol.">
        <title>Draft genome sequence of the oilseed species Ricinus communis.</title>
        <authorList>
            <person name="Chan A.P."/>
            <person name="Crabtree J."/>
            <person name="Zhao Q."/>
            <person name="Lorenzi H."/>
            <person name="Orvis J."/>
            <person name="Puiu D."/>
            <person name="Melake-Berhan A."/>
            <person name="Jones K.M."/>
            <person name="Redman J."/>
            <person name="Chen G."/>
            <person name="Cahoon E.B."/>
            <person name="Gedil M."/>
            <person name="Stanke M."/>
            <person name="Haas B.J."/>
            <person name="Wortman J.R."/>
            <person name="Fraser-Liggett C.M."/>
            <person name="Ravel J."/>
            <person name="Rabinowicz P.D."/>
        </authorList>
    </citation>
    <scope>NUCLEOTIDE SEQUENCE [LARGE SCALE GENOMIC DNA]</scope>
    <source>
        <strain evidence="2">cv. Hale</strain>
    </source>
</reference>
<dbReference type="InParanoid" id="B9SVX9"/>